<gene>
    <name evidence="2" type="ORF">PR048_004027</name>
</gene>
<evidence type="ECO:0000313" key="2">
    <source>
        <dbReference type="EMBL" id="KAJ8891499.1"/>
    </source>
</evidence>
<sequence length="253" mass="28835">MRAPTEKTCVSCTHEQMEGRIEVPISEDSSNVQLISEDSEVISMTITISDVRAVVNDVVETECHKLVIIVPCVEHSEEPEPRHSEENSAVSPKRSIEVFLCEDTLLCGSTEGDRDKICQWKKESRSEEGIETATEVTMLREAEGVKQTGTEGKNIKVKPCEERSKREFAARIQPRRKPVIDPLCVLCLLTLTEIYIYFLILELKHIVRKEMLCTGVKNKKHMIYSYIKLSGETYTECRDFFLNTLNIGEDAYK</sequence>
<reference evidence="2 3" key="1">
    <citation type="submission" date="2023-02" db="EMBL/GenBank/DDBJ databases">
        <title>LHISI_Scaffold_Assembly.</title>
        <authorList>
            <person name="Stuart O.P."/>
            <person name="Cleave R."/>
            <person name="Magrath M.J.L."/>
            <person name="Mikheyev A.S."/>
        </authorList>
    </citation>
    <scope>NUCLEOTIDE SEQUENCE [LARGE SCALE GENOMIC DNA]</scope>
    <source>
        <strain evidence="2">Daus_M_001</strain>
        <tissue evidence="2">Leg muscle</tissue>
    </source>
</reference>
<name>A0ABQ9I4B7_9NEOP</name>
<keyword evidence="1" id="KW-0812">Transmembrane</keyword>
<evidence type="ECO:0000256" key="1">
    <source>
        <dbReference type="SAM" id="Phobius"/>
    </source>
</evidence>
<organism evidence="2 3">
    <name type="scientific">Dryococelus australis</name>
    <dbReference type="NCBI Taxonomy" id="614101"/>
    <lineage>
        <taxon>Eukaryota</taxon>
        <taxon>Metazoa</taxon>
        <taxon>Ecdysozoa</taxon>
        <taxon>Arthropoda</taxon>
        <taxon>Hexapoda</taxon>
        <taxon>Insecta</taxon>
        <taxon>Pterygota</taxon>
        <taxon>Neoptera</taxon>
        <taxon>Polyneoptera</taxon>
        <taxon>Phasmatodea</taxon>
        <taxon>Verophasmatodea</taxon>
        <taxon>Anareolatae</taxon>
        <taxon>Phasmatidae</taxon>
        <taxon>Eurycanthinae</taxon>
        <taxon>Dryococelus</taxon>
    </lineage>
</organism>
<accession>A0ABQ9I4B7</accession>
<dbReference type="Proteomes" id="UP001159363">
    <property type="component" value="Chromosome 2"/>
</dbReference>
<protein>
    <submittedName>
        <fullName evidence="2">Uncharacterized protein</fullName>
    </submittedName>
</protein>
<evidence type="ECO:0000313" key="3">
    <source>
        <dbReference type="Proteomes" id="UP001159363"/>
    </source>
</evidence>
<keyword evidence="1" id="KW-0472">Membrane</keyword>
<keyword evidence="1" id="KW-1133">Transmembrane helix</keyword>
<feature type="transmembrane region" description="Helical" evidence="1">
    <location>
        <begin position="179"/>
        <end position="201"/>
    </location>
</feature>
<comment type="caution">
    <text evidence="2">The sequence shown here is derived from an EMBL/GenBank/DDBJ whole genome shotgun (WGS) entry which is preliminary data.</text>
</comment>
<proteinExistence type="predicted"/>
<dbReference type="EMBL" id="JARBHB010000002">
    <property type="protein sequence ID" value="KAJ8891499.1"/>
    <property type="molecule type" value="Genomic_DNA"/>
</dbReference>
<keyword evidence="3" id="KW-1185">Reference proteome</keyword>